<dbReference type="EMBL" id="CP095006">
    <property type="protein sequence ID" value="UOO96882.1"/>
    <property type="molecule type" value="Genomic_DNA"/>
</dbReference>
<dbReference type="KEGG" id="hdo:MUK72_15280"/>
<evidence type="ECO:0000313" key="4">
    <source>
        <dbReference type="Proteomes" id="UP001500962"/>
    </source>
</evidence>
<organism evidence="1 4">
    <name type="scientific">Halococcus dombrowskii</name>
    <dbReference type="NCBI Taxonomy" id="179637"/>
    <lineage>
        <taxon>Archaea</taxon>
        <taxon>Methanobacteriati</taxon>
        <taxon>Methanobacteriota</taxon>
        <taxon>Stenosarchaea group</taxon>
        <taxon>Halobacteria</taxon>
        <taxon>Halobacteriales</taxon>
        <taxon>Halococcaceae</taxon>
        <taxon>Halococcus</taxon>
    </lineage>
</organism>
<dbReference type="Proteomes" id="UP000830542">
    <property type="component" value="Plasmid unnamed1"/>
</dbReference>
<dbReference type="Proteomes" id="UP001500962">
    <property type="component" value="Unassembled WGS sequence"/>
</dbReference>
<reference evidence="2" key="2">
    <citation type="submission" date="2022-04" db="EMBL/GenBank/DDBJ databases">
        <title>Sequencing and genomic assembly of Halococcus dombrowskii.</title>
        <authorList>
            <person name="Lim S.W."/>
            <person name="MacLea K.S."/>
        </authorList>
    </citation>
    <scope>NUCLEOTIDE SEQUENCE</scope>
    <source>
        <strain evidence="2">H4</strain>
        <plasmid evidence="2">unnamed1</plasmid>
    </source>
</reference>
<protein>
    <recommendedName>
        <fullName evidence="5">Halobacterial output domain-containing protein</fullName>
    </recommendedName>
</protein>
<dbReference type="RefSeq" id="WP_244706021.1">
    <property type="nucleotide sequence ID" value="NZ_BAAADN010000001.1"/>
</dbReference>
<dbReference type="AlphaFoldDB" id="A0AAV3SCD1"/>
<evidence type="ECO:0000313" key="1">
    <source>
        <dbReference type="EMBL" id="GAA0448763.1"/>
    </source>
</evidence>
<evidence type="ECO:0008006" key="5">
    <source>
        <dbReference type="Google" id="ProtNLM"/>
    </source>
</evidence>
<evidence type="ECO:0000313" key="2">
    <source>
        <dbReference type="EMBL" id="UOO96882.1"/>
    </source>
</evidence>
<evidence type="ECO:0000313" key="3">
    <source>
        <dbReference type="Proteomes" id="UP000830542"/>
    </source>
</evidence>
<dbReference type="EMBL" id="BAAADN010000001">
    <property type="protein sequence ID" value="GAA0448763.1"/>
    <property type="molecule type" value="Genomic_DNA"/>
</dbReference>
<name>A0AAV3SCD1_HALDO</name>
<keyword evidence="2" id="KW-0614">Plasmid</keyword>
<dbReference type="GeneID" id="71763238"/>
<sequence length="114" mass="13137">MLDHDPTIDRFDAEDDDRPLIVQYVGVALREWPPLFSVEDDGACDDSAYVALRLDLYQGEYYPFSDLQERFDEYDIDATIVGIDTTSENDLPRLLLQVDSAETSIDEDVFEHDR</sequence>
<keyword evidence="3" id="KW-1185">Reference proteome</keyword>
<reference evidence="1" key="3">
    <citation type="submission" date="2023-12" db="EMBL/GenBank/DDBJ databases">
        <authorList>
            <person name="Sun Q."/>
            <person name="Inoue M."/>
        </authorList>
    </citation>
    <scope>NUCLEOTIDE SEQUENCE</scope>
    <source>
        <strain evidence="1">JCM 12289</strain>
    </source>
</reference>
<geneLocation type="plasmid" evidence="2 3">
    <name>unnamed1</name>
</geneLocation>
<gene>
    <name evidence="1" type="ORF">GCM10008985_00060</name>
    <name evidence="2" type="ORF">MUK72_15280</name>
</gene>
<accession>A0AAV3SCD1</accession>
<proteinExistence type="predicted"/>
<reference evidence="1" key="1">
    <citation type="journal article" date="2014" name="Int. J. Syst. Evol. Microbiol.">
        <title>Complete genome sequence of Corynebacterium casei LMG S-19264T (=DSM 44701T), isolated from a smear-ripened cheese.</title>
        <authorList>
            <consortium name="US DOE Joint Genome Institute (JGI-PGF)"/>
            <person name="Walter F."/>
            <person name="Albersmeier A."/>
            <person name="Kalinowski J."/>
            <person name="Ruckert C."/>
        </authorList>
    </citation>
    <scope>NUCLEOTIDE SEQUENCE</scope>
    <source>
        <strain evidence="1">JCM 12289</strain>
    </source>
</reference>